<dbReference type="EMBL" id="UHJC01000001">
    <property type="protein sequence ID" value="SUP80301.1"/>
    <property type="molecule type" value="Genomic_DNA"/>
</dbReference>
<sequence>MLEKVGVNCFTHFNQIYRERKNTDQSVDSVLDMLSNSFATVENRVDVTPFLQMVGGIYLKININVTYLAMQRRYIH</sequence>
<dbReference type="AlphaFoldDB" id="A0A380Q3H5"/>
<evidence type="ECO:0000313" key="1">
    <source>
        <dbReference type="EMBL" id="SUP80301.1"/>
    </source>
</evidence>
<proteinExistence type="predicted"/>
<evidence type="ECO:0000313" key="2">
    <source>
        <dbReference type="Proteomes" id="UP000255087"/>
    </source>
</evidence>
<gene>
    <name evidence="1" type="ORF">NCTC8580_00352</name>
</gene>
<name>A0A380Q3H5_YERPU</name>
<protein>
    <submittedName>
        <fullName evidence="1">Enhancing factor</fullName>
    </submittedName>
</protein>
<organism evidence="1 2">
    <name type="scientific">Yersinia pseudotuberculosis</name>
    <dbReference type="NCBI Taxonomy" id="633"/>
    <lineage>
        <taxon>Bacteria</taxon>
        <taxon>Pseudomonadati</taxon>
        <taxon>Pseudomonadota</taxon>
        <taxon>Gammaproteobacteria</taxon>
        <taxon>Enterobacterales</taxon>
        <taxon>Yersiniaceae</taxon>
        <taxon>Yersinia</taxon>
    </lineage>
</organism>
<accession>A0A380Q3H5</accession>
<reference evidence="1 2" key="1">
    <citation type="submission" date="2018-06" db="EMBL/GenBank/DDBJ databases">
        <authorList>
            <consortium name="Pathogen Informatics"/>
            <person name="Doyle S."/>
        </authorList>
    </citation>
    <scope>NUCLEOTIDE SEQUENCE [LARGE SCALE GENOMIC DNA]</scope>
    <source>
        <strain evidence="1 2">NCTC8580</strain>
    </source>
</reference>
<dbReference type="Proteomes" id="UP000255087">
    <property type="component" value="Unassembled WGS sequence"/>
</dbReference>